<dbReference type="Pfam" id="PF01554">
    <property type="entry name" value="MatE"/>
    <property type="match status" value="1"/>
</dbReference>
<dbReference type="STRING" id="137246.A0A401RR26"/>
<dbReference type="GO" id="GO:0015297">
    <property type="term" value="F:antiporter activity"/>
    <property type="evidence" value="ECO:0007669"/>
    <property type="project" value="InterPro"/>
</dbReference>
<organism evidence="3 4">
    <name type="scientific">Chiloscyllium punctatum</name>
    <name type="common">Brownbanded bambooshark</name>
    <name type="synonym">Hemiscyllium punctatum</name>
    <dbReference type="NCBI Taxonomy" id="137246"/>
    <lineage>
        <taxon>Eukaryota</taxon>
        <taxon>Metazoa</taxon>
        <taxon>Chordata</taxon>
        <taxon>Craniata</taxon>
        <taxon>Vertebrata</taxon>
        <taxon>Chondrichthyes</taxon>
        <taxon>Elasmobranchii</taxon>
        <taxon>Galeomorphii</taxon>
        <taxon>Galeoidea</taxon>
        <taxon>Orectolobiformes</taxon>
        <taxon>Hemiscylliidae</taxon>
        <taxon>Chiloscyllium</taxon>
    </lineage>
</organism>
<protein>
    <recommendedName>
        <fullName evidence="2">Multidrug and toxin extrusion protein</fullName>
    </recommendedName>
</protein>
<keyword evidence="2" id="KW-1133">Transmembrane helix</keyword>
<feature type="transmembrane region" description="Helical" evidence="2">
    <location>
        <begin position="498"/>
        <end position="517"/>
    </location>
</feature>
<dbReference type="GO" id="GO:0016020">
    <property type="term" value="C:membrane"/>
    <property type="evidence" value="ECO:0007669"/>
    <property type="project" value="InterPro"/>
</dbReference>
<evidence type="ECO:0000256" key="1">
    <source>
        <dbReference type="ARBA" id="ARBA00010199"/>
    </source>
</evidence>
<dbReference type="Proteomes" id="UP000287033">
    <property type="component" value="Unassembled WGS sequence"/>
</dbReference>
<keyword evidence="4" id="KW-1185">Reference proteome</keyword>
<dbReference type="OrthoDB" id="2126698at2759"/>
<evidence type="ECO:0000256" key="2">
    <source>
        <dbReference type="RuleBase" id="RU004914"/>
    </source>
</evidence>
<evidence type="ECO:0000313" key="3">
    <source>
        <dbReference type="EMBL" id="GCC20638.1"/>
    </source>
</evidence>
<feature type="transmembrane region" description="Helical" evidence="2">
    <location>
        <begin position="296"/>
        <end position="318"/>
    </location>
</feature>
<dbReference type="InterPro" id="IPR002528">
    <property type="entry name" value="MATE_fam"/>
</dbReference>
<feature type="transmembrane region" description="Helical" evidence="2">
    <location>
        <begin position="375"/>
        <end position="396"/>
    </location>
</feature>
<sequence length="521" mass="56906">MENSVQLNSDNAALTHGSCRNRFLRKIRGLKPNNFWQEAKRISRLAGPLFLSQLMILLINIVSSVFCGHLGKVELGAVSLAIAVITVSGISICMGLSTACDTLISQINTTLCEDIYSCSSWLLNEVQLGAQTIIFQIITVPYRIAIGYSVAATFHVGNALGARNPQQAVNFAKVAIYCIDHVKRCTADGPEGVCGGVLRGAGKQKLGAIGNLIGYYLIGFPVGVSLMFAEKLGVFASTHRQQYICCCSCNFGESQASPITAPKYIEVEGYRNLLNFTLRIKEKTYGSKNLKRIGVILQRGILILLIACFPCWAILINIEHILLAFKQSPAVAKCFLCCVSNSVVVSVGWSTDCLQEWGPFLRLAVPSMVMMCIEWWTYQIGTFLVGFFCFINAVILGSIKDVVGYVFVSDKLLVWSDHFCDCTINFLSNRDLSNKLEKNIQSEADRESGAVLLMPTVLQSEQKTDKGQVTDEASIVDTGVTTVGEILSIKQLIIRRGLAFLSGLLILATGLAIHLSLAKDL</sequence>
<keyword evidence="2" id="KW-0472">Membrane</keyword>
<keyword evidence="2" id="KW-0812">Transmembrane</keyword>
<feature type="transmembrane region" description="Helical" evidence="2">
    <location>
        <begin position="49"/>
        <end position="71"/>
    </location>
</feature>
<accession>A0A401RR26</accession>
<gene>
    <name evidence="3" type="ORF">chiPu_0019202</name>
</gene>
<reference evidence="3 4" key="1">
    <citation type="journal article" date="2018" name="Nat. Ecol. Evol.">
        <title>Shark genomes provide insights into elasmobranch evolution and the origin of vertebrates.</title>
        <authorList>
            <person name="Hara Y"/>
            <person name="Yamaguchi K"/>
            <person name="Onimaru K"/>
            <person name="Kadota M"/>
            <person name="Koyanagi M"/>
            <person name="Keeley SD"/>
            <person name="Tatsumi K"/>
            <person name="Tanaka K"/>
            <person name="Motone F"/>
            <person name="Kageyama Y"/>
            <person name="Nozu R"/>
            <person name="Adachi N"/>
            <person name="Nishimura O"/>
            <person name="Nakagawa R"/>
            <person name="Tanegashima C"/>
            <person name="Kiyatake I"/>
            <person name="Matsumoto R"/>
            <person name="Murakumo K"/>
            <person name="Nishida K"/>
            <person name="Terakita A"/>
            <person name="Kuratani S"/>
            <person name="Sato K"/>
            <person name="Hyodo S Kuraku.S."/>
        </authorList>
    </citation>
    <scope>NUCLEOTIDE SEQUENCE [LARGE SCALE GENOMIC DNA]</scope>
</reference>
<dbReference type="AlphaFoldDB" id="A0A401RR26"/>
<dbReference type="GO" id="GO:0042910">
    <property type="term" value="F:xenobiotic transmembrane transporter activity"/>
    <property type="evidence" value="ECO:0007669"/>
    <property type="project" value="InterPro"/>
</dbReference>
<proteinExistence type="inferred from homology"/>
<feature type="transmembrane region" description="Helical" evidence="2">
    <location>
        <begin position="208"/>
        <end position="229"/>
    </location>
</feature>
<dbReference type="EMBL" id="BEZZ01001874">
    <property type="protein sequence ID" value="GCC20638.1"/>
    <property type="molecule type" value="Genomic_DNA"/>
</dbReference>
<comment type="caution">
    <text evidence="3">The sequence shown here is derived from an EMBL/GenBank/DDBJ whole genome shotgun (WGS) entry which is preliminary data.</text>
</comment>
<feature type="transmembrane region" description="Helical" evidence="2">
    <location>
        <begin position="77"/>
        <end position="96"/>
    </location>
</feature>
<comment type="similarity">
    <text evidence="1 2">Belongs to the multi antimicrobial extrusion (MATE) (TC 2.A.66.1) family.</text>
</comment>
<dbReference type="OMA" id="SECCENT"/>
<evidence type="ECO:0000313" key="4">
    <source>
        <dbReference type="Proteomes" id="UP000287033"/>
    </source>
</evidence>
<comment type="caution">
    <text evidence="2">Lacks conserved residue(s) required for the propagation of feature annotation.</text>
</comment>
<name>A0A401RR26_CHIPU</name>
<feature type="transmembrane region" description="Helical" evidence="2">
    <location>
        <begin position="330"/>
        <end position="349"/>
    </location>
</feature>
<dbReference type="PANTHER" id="PTHR11206">
    <property type="entry name" value="MULTIDRUG RESISTANCE PROTEIN"/>
    <property type="match status" value="1"/>
</dbReference>